<protein>
    <recommendedName>
        <fullName evidence="4">Lipoprotein</fullName>
    </recommendedName>
</protein>
<evidence type="ECO:0000256" key="1">
    <source>
        <dbReference type="SAM" id="SignalP"/>
    </source>
</evidence>
<sequence length="239" mass="27293">MKIYLCPLLLLSANAIASSCDYQLDNVSNLDLQYLEKKQGSNDINDHFGSIKKKHFDVSFDGDKSIERSSIEKLPSGNEIITIDDIVKYKKHLMIKSSTKYEYGADGSILSTVKDVYSPVKTFQITDTTDDWTFEYTHQQYKDEKLIFKKNKTAVAEIDVNVDALDNIERCKISYLTLETENPDVIGDIHWKESYTFIDGVPIPISSEINDFNGDDEYFIKRELESVFVDGVLIDLPKT</sequence>
<dbReference type="EMBL" id="PYOU01000014">
    <property type="protein sequence ID" value="PSX07040.1"/>
    <property type="molecule type" value="Genomic_DNA"/>
</dbReference>
<feature type="chain" id="PRO_5047348279" description="Lipoprotein" evidence="1">
    <location>
        <begin position="18"/>
        <end position="239"/>
    </location>
</feature>
<keyword evidence="3" id="KW-1185">Reference proteome</keyword>
<evidence type="ECO:0000313" key="2">
    <source>
        <dbReference type="EMBL" id="PSX07040.1"/>
    </source>
</evidence>
<accession>A0ABX5H121</accession>
<comment type="caution">
    <text evidence="2">The sequence shown here is derived from an EMBL/GenBank/DDBJ whole genome shotgun (WGS) entry which is preliminary data.</text>
</comment>
<keyword evidence="1" id="KW-0732">Signal</keyword>
<dbReference type="PROSITE" id="PS51257">
    <property type="entry name" value="PROKAR_LIPOPROTEIN"/>
    <property type="match status" value="1"/>
</dbReference>
<evidence type="ECO:0008006" key="4">
    <source>
        <dbReference type="Google" id="ProtNLM"/>
    </source>
</evidence>
<dbReference type="Proteomes" id="UP000240989">
    <property type="component" value="Unassembled WGS sequence"/>
</dbReference>
<gene>
    <name evidence="2" type="ORF">C0W27_15845</name>
</gene>
<feature type="signal peptide" evidence="1">
    <location>
        <begin position="1"/>
        <end position="17"/>
    </location>
</feature>
<name>A0ABX5H121_PHOAN</name>
<dbReference type="RefSeq" id="WP_045152873.1">
    <property type="nucleotide sequence ID" value="NZ_JZSW01000007.1"/>
</dbReference>
<proteinExistence type="predicted"/>
<reference evidence="2 3" key="1">
    <citation type="submission" date="2018-01" db="EMBL/GenBank/DDBJ databases">
        <title>Whole genome sequencing of Histamine producing bacteria.</title>
        <authorList>
            <person name="Butler K."/>
        </authorList>
    </citation>
    <scope>NUCLEOTIDE SEQUENCE [LARGE SCALE GENOMIC DNA]</scope>
    <source>
        <strain evidence="2 3">A6-1</strain>
    </source>
</reference>
<evidence type="ECO:0000313" key="3">
    <source>
        <dbReference type="Proteomes" id="UP000240989"/>
    </source>
</evidence>
<organism evidence="2 3">
    <name type="scientific">Photobacterium angustum</name>
    <dbReference type="NCBI Taxonomy" id="661"/>
    <lineage>
        <taxon>Bacteria</taxon>
        <taxon>Pseudomonadati</taxon>
        <taxon>Pseudomonadota</taxon>
        <taxon>Gammaproteobacteria</taxon>
        <taxon>Vibrionales</taxon>
        <taxon>Vibrionaceae</taxon>
        <taxon>Photobacterium</taxon>
    </lineage>
</organism>